<comment type="caution">
    <text evidence="1">The sequence shown here is derived from an EMBL/GenBank/DDBJ whole genome shotgun (WGS) entry which is preliminary data.</text>
</comment>
<gene>
    <name evidence="1" type="ORF">C8D86_1274</name>
</gene>
<dbReference type="AlphaFoldDB" id="A0A370G8D8"/>
<name>A0A370G8D8_9COXI</name>
<dbReference type="RefSeq" id="WP_114835218.1">
    <property type="nucleotide sequence ID" value="NZ_LR699114.1"/>
</dbReference>
<dbReference type="EMBL" id="QQAX01000027">
    <property type="protein sequence ID" value="RDI39199.1"/>
    <property type="molecule type" value="Genomic_DNA"/>
</dbReference>
<organism evidence="1 2">
    <name type="scientific">Aquicella lusitana</name>
    <dbReference type="NCBI Taxonomy" id="254246"/>
    <lineage>
        <taxon>Bacteria</taxon>
        <taxon>Pseudomonadati</taxon>
        <taxon>Pseudomonadota</taxon>
        <taxon>Gammaproteobacteria</taxon>
        <taxon>Legionellales</taxon>
        <taxon>Coxiellaceae</taxon>
        <taxon>Aquicella</taxon>
    </lineage>
</organism>
<sequence>MQWWKKPDFDPYFFDPEKSTRTYGFIYNSIEMRDIIIDYLDWLRSDYPVCKQAIDLLRATIQFRAETSPESYFAEQRKSAQATPEDFKAPLEKMASVIQAAQQQLSLLDRQSNDYQFLSSAIRYCLTSVNERMNKLKMNEDAIYQKYFPGSKLQKMLEEQDI</sequence>
<reference evidence="1 2" key="1">
    <citation type="submission" date="2018-07" db="EMBL/GenBank/DDBJ databases">
        <title>Genomic Encyclopedia of Type Strains, Phase IV (KMG-IV): sequencing the most valuable type-strain genomes for metagenomic binning, comparative biology and taxonomic classification.</title>
        <authorList>
            <person name="Goeker M."/>
        </authorList>
    </citation>
    <scope>NUCLEOTIDE SEQUENCE [LARGE SCALE GENOMIC DNA]</scope>
    <source>
        <strain evidence="1 2">DSM 16500</strain>
    </source>
</reference>
<evidence type="ECO:0000313" key="1">
    <source>
        <dbReference type="EMBL" id="RDI39199.1"/>
    </source>
</evidence>
<proteinExistence type="predicted"/>
<protein>
    <submittedName>
        <fullName evidence="1">Uncharacterized protein</fullName>
    </submittedName>
</protein>
<evidence type="ECO:0000313" key="2">
    <source>
        <dbReference type="Proteomes" id="UP000254720"/>
    </source>
</evidence>
<accession>A0A370G8D8</accession>
<dbReference type="Proteomes" id="UP000254720">
    <property type="component" value="Unassembled WGS sequence"/>
</dbReference>
<keyword evidence="2" id="KW-1185">Reference proteome</keyword>